<comment type="pathway">
    <text evidence="9">Bacterial outer membrane biogenesis; lipopolysaccharide biosynthesis.</text>
</comment>
<evidence type="ECO:0000256" key="5">
    <source>
        <dbReference type="ARBA" id="ARBA00022985"/>
    </source>
</evidence>
<keyword evidence="8 9" id="KW-0012">Acyltransferase</keyword>
<dbReference type="OrthoDB" id="9803456at2"/>
<keyword evidence="11" id="KW-1185">Reference proteome</keyword>
<protein>
    <recommendedName>
        <fullName evidence="9">Lipid A biosynthesis acyltransferase</fullName>
        <ecNumber evidence="9">2.3.1.241</ecNumber>
    </recommendedName>
    <alternativeName>
        <fullName evidence="9">Kdo(2)-lipid IV(A) acyltransferase</fullName>
    </alternativeName>
</protein>
<sequence length="308" mass="35871">MQKETPPSLRHPKYWLTWLWTGVLRLLVRLPYRWQLKIGQAIGWALYHLARDRRHVTEVNLRLCFPEWTEEAHTQSVKEVFRHNGIGLLEAAMAWWAPANLFKQRYLLKGREHLEAALQQERGVILLGAHFSTLDLGGLLFSFEYPVDAMYRRNNNPVLEKVITQGRSRFFGQAIERSDIRSVIRNLKKNHIIWYAPDQDFGLHQSVMAPFFGVPAASITATTRMAKLNGSPILMLAQHRLNDGTYELELFPVLEDFPSGDEVADATRINAEIEKAIRKDPLQYMWMHRRFKSHPKGKNFLYQRTPSN</sequence>
<dbReference type="GO" id="GO:0009103">
    <property type="term" value="P:lipopolysaccharide biosynthetic process"/>
    <property type="evidence" value="ECO:0007669"/>
    <property type="project" value="UniProtKB-UniRule"/>
</dbReference>
<keyword evidence="1 9" id="KW-1003">Cell membrane</keyword>
<keyword evidence="4 9" id="KW-0812">Transmembrane</keyword>
<dbReference type="PIRSF" id="PIRSF026649">
    <property type="entry name" value="MsbB"/>
    <property type="match status" value="1"/>
</dbReference>
<dbReference type="AlphaFoldDB" id="A0A5A9W0V9"/>
<proteinExistence type="inferred from homology"/>
<comment type="pathway">
    <text evidence="9">Glycolipid biosynthesis; KDO(2)-lipid A biosynthesis; KDO(2)-lipid A from CMP-3-deoxy-D-manno-octulosonate and lipid IV(A): step 3/4.</text>
</comment>
<dbReference type="GO" id="GO:0009245">
    <property type="term" value="P:lipid A biosynthetic process"/>
    <property type="evidence" value="ECO:0007669"/>
    <property type="project" value="InterPro"/>
</dbReference>
<keyword evidence="6 9" id="KW-1133">Transmembrane helix</keyword>
<dbReference type="Pfam" id="PF03279">
    <property type="entry name" value="Lip_A_acyltrans"/>
    <property type="match status" value="1"/>
</dbReference>
<dbReference type="UniPathway" id="UPA00030"/>
<evidence type="ECO:0000256" key="3">
    <source>
        <dbReference type="ARBA" id="ARBA00022679"/>
    </source>
</evidence>
<dbReference type="GO" id="GO:0036104">
    <property type="term" value="P:Kdo2-lipid A biosynthetic process"/>
    <property type="evidence" value="ECO:0007669"/>
    <property type="project" value="UniProtKB-UniRule"/>
</dbReference>
<dbReference type="PANTHER" id="PTHR30606:SF9">
    <property type="entry name" value="LIPID A BIOSYNTHESIS LAUROYLTRANSFERASE"/>
    <property type="match status" value="1"/>
</dbReference>
<dbReference type="EMBL" id="SMRS01000006">
    <property type="protein sequence ID" value="KAA0874357.1"/>
    <property type="molecule type" value="Genomic_DNA"/>
</dbReference>
<dbReference type="CDD" id="cd07984">
    <property type="entry name" value="LPLAT_LABLAT-like"/>
    <property type="match status" value="1"/>
</dbReference>
<comment type="catalytic activity">
    <reaction evidence="9">
        <text>an alpha-Kdo-(2-&gt;4)-alpha-Kdo-(2-&gt;6)-lipid IVA + a fatty acyl-[ACP] = an alpha-Kdo-(2-&gt;4)-alpha-Kdo-(2-&gt;6)-(acyl)-lipid IVA + holo-[ACP]</text>
        <dbReference type="Rhea" id="RHEA:69396"/>
        <dbReference type="Rhea" id="RHEA-COMP:9685"/>
        <dbReference type="Rhea" id="RHEA-COMP:14125"/>
        <dbReference type="ChEBI" id="CHEBI:64479"/>
        <dbReference type="ChEBI" id="CHEBI:138651"/>
        <dbReference type="ChEBI" id="CHEBI:176429"/>
        <dbReference type="ChEBI" id="CHEBI:176430"/>
        <dbReference type="EC" id="2.3.1.241"/>
    </reaction>
</comment>
<evidence type="ECO:0000313" key="10">
    <source>
        <dbReference type="EMBL" id="KAA0874357.1"/>
    </source>
</evidence>
<evidence type="ECO:0000256" key="8">
    <source>
        <dbReference type="ARBA" id="ARBA00023315"/>
    </source>
</evidence>
<dbReference type="NCBIfam" id="TIGR02207">
    <property type="entry name" value="lipid_A_htrB"/>
    <property type="match status" value="1"/>
</dbReference>
<dbReference type="UniPathway" id="UPA00360">
    <property type="reaction ID" value="UER00485"/>
</dbReference>
<comment type="subcellular location">
    <subcellularLocation>
        <location evidence="9">Cell inner membrane</location>
        <topology evidence="9">Single-pass membrane protein</topology>
    </subcellularLocation>
</comment>
<reference evidence="10 11" key="1">
    <citation type="submission" date="2019-03" db="EMBL/GenBank/DDBJ databases">
        <title>Nitrincola sp. nov. isolated from an Indian soda lake.</title>
        <authorList>
            <person name="Joshi A."/>
            <person name="Thite S.V."/>
            <person name="Joseph N."/>
            <person name="Dhotre D."/>
            <person name="Moorthy M."/>
            <person name="Shouche Y.S."/>
        </authorList>
    </citation>
    <scope>NUCLEOTIDE SEQUENCE [LARGE SCALE GENOMIC DNA]</scope>
    <source>
        <strain evidence="10 11">MEB193</strain>
    </source>
</reference>
<dbReference type="EC" id="2.3.1.241" evidence="9"/>
<dbReference type="RefSeq" id="WP_149391090.1">
    <property type="nucleotide sequence ID" value="NZ_SMRS01000006.1"/>
</dbReference>
<dbReference type="GO" id="GO:0008913">
    <property type="term" value="F:Kdo2-lipid IVA acyltransferase activity"/>
    <property type="evidence" value="ECO:0007669"/>
    <property type="project" value="UniProtKB-EC"/>
</dbReference>
<evidence type="ECO:0000256" key="6">
    <source>
        <dbReference type="ARBA" id="ARBA00022989"/>
    </source>
</evidence>
<evidence type="ECO:0000313" key="11">
    <source>
        <dbReference type="Proteomes" id="UP000325302"/>
    </source>
</evidence>
<dbReference type="InterPro" id="IPR011920">
    <property type="entry name" value="Lipid_A_LpxL_LpxP"/>
</dbReference>
<comment type="function">
    <text evidence="9">Catalyzes the transfer of an acyl chain from an acyl-[acyl-carrier-protein] (ACP) to a Kdo(2)-lipid IV(A) to form a Kdo(2)-(acyl)-lipid IV(A).</text>
</comment>
<keyword evidence="5 9" id="KW-0448">Lipopolysaccharide biosynthesis</keyword>
<gene>
    <name evidence="9 10" type="primary">lpxL</name>
    <name evidence="10" type="ORF">E1H14_08770</name>
</gene>
<evidence type="ECO:0000256" key="4">
    <source>
        <dbReference type="ARBA" id="ARBA00022692"/>
    </source>
</evidence>
<keyword evidence="7 9" id="KW-0472">Membrane</keyword>
<keyword evidence="2 9" id="KW-0997">Cell inner membrane</keyword>
<keyword evidence="3 9" id="KW-0808">Transferase</keyword>
<dbReference type="InterPro" id="IPR004960">
    <property type="entry name" value="LipA_acyltrans"/>
</dbReference>
<feature type="short sequence motif" description="HXXXXD motif" evidence="9">
    <location>
        <begin position="130"/>
        <end position="135"/>
    </location>
</feature>
<comment type="caution">
    <text evidence="10">The sequence shown here is derived from an EMBL/GenBank/DDBJ whole genome shotgun (WGS) entry which is preliminary data.</text>
</comment>
<dbReference type="PANTHER" id="PTHR30606">
    <property type="entry name" value="LIPID A BIOSYNTHESIS LAUROYL ACYLTRANSFERASE"/>
    <property type="match status" value="1"/>
</dbReference>
<name>A0A5A9W0V9_9GAMM</name>
<dbReference type="GO" id="GO:0005886">
    <property type="term" value="C:plasma membrane"/>
    <property type="evidence" value="ECO:0007669"/>
    <property type="project" value="UniProtKB-SubCell"/>
</dbReference>
<organism evidence="10 11">
    <name type="scientific">Nitrincola tapanii</name>
    <dbReference type="NCBI Taxonomy" id="1708751"/>
    <lineage>
        <taxon>Bacteria</taxon>
        <taxon>Pseudomonadati</taxon>
        <taxon>Pseudomonadota</taxon>
        <taxon>Gammaproteobacteria</taxon>
        <taxon>Oceanospirillales</taxon>
        <taxon>Oceanospirillaceae</taxon>
        <taxon>Nitrincola</taxon>
    </lineage>
</organism>
<dbReference type="Proteomes" id="UP000325302">
    <property type="component" value="Unassembled WGS sequence"/>
</dbReference>
<comment type="similarity">
    <text evidence="9">Belongs to the LpxL/LpxM/LpxP family.</text>
</comment>
<evidence type="ECO:0000256" key="9">
    <source>
        <dbReference type="HAMAP-Rule" id="MF_01942"/>
    </source>
</evidence>
<evidence type="ECO:0000256" key="2">
    <source>
        <dbReference type="ARBA" id="ARBA00022519"/>
    </source>
</evidence>
<evidence type="ECO:0000256" key="7">
    <source>
        <dbReference type="ARBA" id="ARBA00023136"/>
    </source>
</evidence>
<accession>A0A5A9W0V9</accession>
<evidence type="ECO:0000256" key="1">
    <source>
        <dbReference type="ARBA" id="ARBA00022475"/>
    </source>
</evidence>
<dbReference type="HAMAP" id="MF_01942">
    <property type="entry name" value="Lipid_A_LpxL_LpxP"/>
    <property type="match status" value="1"/>
</dbReference>